<keyword evidence="2" id="KW-1185">Reference proteome</keyword>
<evidence type="ECO:0000313" key="1">
    <source>
        <dbReference type="EMBL" id="SEK72576.1"/>
    </source>
</evidence>
<dbReference type="eggNOG" id="ENOG502ZWTA">
    <property type="taxonomic scope" value="Bacteria"/>
</dbReference>
<dbReference type="AlphaFoldDB" id="A0A1H7JDG0"/>
<reference evidence="2" key="1">
    <citation type="submission" date="2016-10" db="EMBL/GenBank/DDBJ databases">
        <authorList>
            <person name="Varghese N."/>
        </authorList>
    </citation>
    <scope>NUCLEOTIDE SEQUENCE [LARGE SCALE GENOMIC DNA]</scope>
    <source>
        <strain evidence="2">DSM 45096 / BCRC 16803 / CGMCC 4.1857 / CIP 109030 / JCM 12277 / KCTC 19219 / NBRC 100920 / 33214</strain>
    </source>
</reference>
<dbReference type="EMBL" id="FOAZ01000003">
    <property type="protein sequence ID" value="SEK72576.1"/>
    <property type="molecule type" value="Genomic_DNA"/>
</dbReference>
<accession>A0A1H7JDG0</accession>
<gene>
    <name evidence="1" type="ORF">SAMN05414137_103242</name>
</gene>
<dbReference type="InterPro" id="IPR047990">
    <property type="entry name" value="DLW39-like"/>
</dbReference>
<evidence type="ECO:0000313" key="2">
    <source>
        <dbReference type="Proteomes" id="UP000183015"/>
    </source>
</evidence>
<sequence length="43" mass="4820">MKKLLLVVLVALGGYFVYRQVQADRAEQDLWTEATDPIPAGSR</sequence>
<protein>
    <submittedName>
        <fullName evidence="1">Uncharacterized protein</fullName>
    </submittedName>
</protein>
<dbReference type="RefSeq" id="WP_218161989.1">
    <property type="nucleotide sequence ID" value="NZ_BBPN01000086.1"/>
</dbReference>
<name>A0A1H7JDG0_STRJI</name>
<organism evidence="1 2">
    <name type="scientific">Streptacidiphilus jiangxiensis</name>
    <dbReference type="NCBI Taxonomy" id="235985"/>
    <lineage>
        <taxon>Bacteria</taxon>
        <taxon>Bacillati</taxon>
        <taxon>Actinomycetota</taxon>
        <taxon>Actinomycetes</taxon>
        <taxon>Kitasatosporales</taxon>
        <taxon>Streptomycetaceae</taxon>
        <taxon>Streptacidiphilus</taxon>
    </lineage>
</organism>
<dbReference type="Proteomes" id="UP000183015">
    <property type="component" value="Unassembled WGS sequence"/>
</dbReference>
<dbReference type="NCBIfam" id="NF038356">
    <property type="entry name" value="actino_DLW39"/>
    <property type="match status" value="1"/>
</dbReference>
<proteinExistence type="predicted"/>